<accession>A0A6P1TAM4</accession>
<dbReference type="Proteomes" id="UP000464675">
    <property type="component" value="Chromosome"/>
</dbReference>
<keyword evidence="8" id="KW-0675">Receptor</keyword>
<evidence type="ECO:0000256" key="5">
    <source>
        <dbReference type="SAM" id="SignalP"/>
    </source>
</evidence>
<sequence>MVNNEIFQRAPLVLAIATASIIAPNAFAQAETDAVVVAQPQLEEVMVQGRLRDSAEMLVSERLQEEVVTDILGSEMIGRIGDSTVAAALRRVSGLSLVNDKFVYVRGLGERYSSTTLNGATVPSPDLTRNVIPLDIFPTSVVESLAVQKTYSADQAATFGGGNVNIRTKGIPEDLTFSIEIGSGMNSETDGDVLSYSGGGDDNFGTDDGSRALSSELKSALRRFNGDLGVQDIRKVLEREGNEYGSPSEAIAAAQQVNRALALNLNRDVELTEESSDPDMDFKASVGNRFYVGDDWEVGVLAGGSYKNQWREAETFKRSYGFPDERTDTQNTSTHSVDISGNLNVGIRYADEQEITLTSLYLRNTDDDVVIRDFFNENRQISDGRGFREYTLKYEERDMQVNQVKGSHLVGPATRSLVPGGLLDRAPEELVVDWFYSDATARTDTPNEVTINADAITNATGEVVSSSVSVGVNSSAFRFTELEDHVINYGWSATLPLEFSRSSLELTGGYARTEKGRTYKQTEFRLGALSVDDQSSLGGNLNDIFGDSQITNPDNNYVFDTAGADNQSYIAATLTDAAFGKADWTWNETWRLSAGARWEEYNQAALNWNPHGYTLDDPQITNDPEELEDATYAEEAVYPSLSLTYMGNLWAETFQLRFGASKTAVRPDLREITDAIYIDPITGEQIKGNRDVRPSEITNFDVRGEWFFDNGDNLTVSAFYKDILNPIEFFELASSDTNTAREIINAESGEITGIEIEGMKTLGFMGEVMDSFFLQGNLTVQETELVAGAKADEPTSPVREMTGASDYVVNMVLGFDSPDGNHSATLGYNVFGDRLYLAGRNSAPDAYELPFHSLDLTYSWYPTEEVIIKAKFQNLLDEAIEIERAHVIVFEEKPGQSFSLSAQYQF</sequence>
<evidence type="ECO:0000313" key="11">
    <source>
        <dbReference type="Proteomes" id="UP000563601"/>
    </source>
</evidence>
<reference evidence="8 11" key="2">
    <citation type="submission" date="2020-08" db="EMBL/GenBank/DDBJ databases">
        <title>Genomic Encyclopedia of Type Strains, Phase IV (KMG-IV): sequencing the most valuable type-strain genomes for metagenomic binning, comparative biology and taxonomic classification.</title>
        <authorList>
            <person name="Goeker M."/>
        </authorList>
    </citation>
    <scope>NUCLEOTIDE SEQUENCE [LARGE SCALE GENOMIC DNA]</scope>
    <source>
        <strain evidence="8 11">DSM 11525</strain>
    </source>
</reference>
<dbReference type="Proteomes" id="UP000563601">
    <property type="component" value="Unassembled WGS sequence"/>
</dbReference>
<feature type="domain" description="TonB-dependent receptor plug" evidence="7">
    <location>
        <begin position="69"/>
        <end position="154"/>
    </location>
</feature>
<name>A0A6P1TAM4_9GAMM</name>
<dbReference type="GO" id="GO:0009279">
    <property type="term" value="C:cell outer membrane"/>
    <property type="evidence" value="ECO:0007669"/>
    <property type="project" value="UniProtKB-SubCell"/>
</dbReference>
<proteinExistence type="inferred from homology"/>
<feature type="signal peptide" evidence="5">
    <location>
        <begin position="1"/>
        <end position="28"/>
    </location>
</feature>
<dbReference type="PANTHER" id="PTHR40980:SF5">
    <property type="entry name" value="TONB-DEPENDENT RECEPTOR"/>
    <property type="match status" value="1"/>
</dbReference>
<evidence type="ECO:0000256" key="3">
    <source>
        <dbReference type="ARBA" id="ARBA00023237"/>
    </source>
</evidence>
<evidence type="ECO:0000313" key="10">
    <source>
        <dbReference type="Proteomes" id="UP000464675"/>
    </source>
</evidence>
<feature type="domain" description="TonB-dependent receptor-like beta-barrel" evidence="6">
    <location>
        <begin position="480"/>
        <end position="873"/>
    </location>
</feature>
<dbReference type="InterPro" id="IPR036942">
    <property type="entry name" value="Beta-barrel_TonB_sf"/>
</dbReference>
<reference evidence="9 10" key="1">
    <citation type="submission" date="2020-01" db="EMBL/GenBank/DDBJ databases">
        <title>The possibility of degradation of plastic by Microbulbifer hydrolyticus IRE-31.</title>
        <authorList>
            <person name="Liu L."/>
        </authorList>
    </citation>
    <scope>NUCLEOTIDE SEQUENCE [LARGE SCALE GENOMIC DNA]</scope>
    <source>
        <strain evidence="9 10">IRE-31</strain>
    </source>
</reference>
<protein>
    <submittedName>
        <fullName evidence="8">TonB-dependent receptor</fullName>
    </submittedName>
</protein>
<dbReference type="Pfam" id="PF00593">
    <property type="entry name" value="TonB_dep_Rec_b-barrel"/>
    <property type="match status" value="1"/>
</dbReference>
<keyword evidence="5" id="KW-0732">Signal</keyword>
<dbReference type="Pfam" id="PF07715">
    <property type="entry name" value="Plug"/>
    <property type="match status" value="1"/>
</dbReference>
<dbReference type="OrthoDB" id="9768470at2"/>
<dbReference type="EMBL" id="JACHHR010000001">
    <property type="protein sequence ID" value="MBB5210462.1"/>
    <property type="molecule type" value="Genomic_DNA"/>
</dbReference>
<keyword evidence="3" id="KW-0998">Cell outer membrane</keyword>
<dbReference type="PANTHER" id="PTHR40980">
    <property type="entry name" value="PLUG DOMAIN-CONTAINING PROTEIN"/>
    <property type="match status" value="1"/>
</dbReference>
<dbReference type="RefSeq" id="WP_161858383.1">
    <property type="nucleotide sequence ID" value="NZ_CP047491.1"/>
</dbReference>
<evidence type="ECO:0000259" key="7">
    <source>
        <dbReference type="Pfam" id="PF07715"/>
    </source>
</evidence>
<evidence type="ECO:0000256" key="1">
    <source>
        <dbReference type="ARBA" id="ARBA00004442"/>
    </source>
</evidence>
<comment type="subcellular location">
    <subcellularLocation>
        <location evidence="1 4">Cell outer membrane</location>
    </subcellularLocation>
</comment>
<dbReference type="Gene3D" id="2.40.170.20">
    <property type="entry name" value="TonB-dependent receptor, beta-barrel domain"/>
    <property type="match status" value="1"/>
</dbReference>
<dbReference type="InterPro" id="IPR012910">
    <property type="entry name" value="Plug_dom"/>
</dbReference>
<dbReference type="InterPro" id="IPR000531">
    <property type="entry name" value="Beta-barrel_TonB"/>
</dbReference>
<gene>
    <name evidence="9" type="ORF">GTQ55_08725</name>
    <name evidence="8" type="ORF">HNQ53_000650</name>
</gene>
<evidence type="ECO:0000256" key="4">
    <source>
        <dbReference type="RuleBase" id="RU003357"/>
    </source>
</evidence>
<comment type="similarity">
    <text evidence="4">Belongs to the TonB-dependent receptor family.</text>
</comment>
<dbReference type="EMBL" id="CP047491">
    <property type="protein sequence ID" value="QHQ39057.1"/>
    <property type="molecule type" value="Genomic_DNA"/>
</dbReference>
<evidence type="ECO:0000313" key="8">
    <source>
        <dbReference type="EMBL" id="MBB5210462.1"/>
    </source>
</evidence>
<evidence type="ECO:0000259" key="6">
    <source>
        <dbReference type="Pfam" id="PF00593"/>
    </source>
</evidence>
<dbReference type="Gene3D" id="2.170.130.10">
    <property type="entry name" value="TonB-dependent receptor, plug domain"/>
    <property type="match status" value="1"/>
</dbReference>
<keyword evidence="2 4" id="KW-0472">Membrane</keyword>
<feature type="chain" id="PRO_5044645595" evidence="5">
    <location>
        <begin position="29"/>
        <end position="906"/>
    </location>
</feature>
<keyword evidence="10" id="KW-1185">Reference proteome</keyword>
<keyword evidence="4" id="KW-0798">TonB box</keyword>
<evidence type="ECO:0000256" key="2">
    <source>
        <dbReference type="ARBA" id="ARBA00023136"/>
    </source>
</evidence>
<organism evidence="8 11">
    <name type="scientific">Microbulbifer hydrolyticus</name>
    <dbReference type="NCBI Taxonomy" id="48074"/>
    <lineage>
        <taxon>Bacteria</taxon>
        <taxon>Pseudomonadati</taxon>
        <taxon>Pseudomonadota</taxon>
        <taxon>Gammaproteobacteria</taxon>
        <taxon>Cellvibrionales</taxon>
        <taxon>Microbulbiferaceae</taxon>
        <taxon>Microbulbifer</taxon>
    </lineage>
</organism>
<dbReference type="AlphaFoldDB" id="A0A6P1TAM4"/>
<dbReference type="InterPro" id="IPR037066">
    <property type="entry name" value="Plug_dom_sf"/>
</dbReference>
<dbReference type="SUPFAM" id="SSF56935">
    <property type="entry name" value="Porins"/>
    <property type="match status" value="1"/>
</dbReference>
<evidence type="ECO:0000313" key="9">
    <source>
        <dbReference type="EMBL" id="QHQ39057.1"/>
    </source>
</evidence>